<dbReference type="Proteomes" id="UP001244011">
    <property type="component" value="Unassembled WGS sequence"/>
</dbReference>
<organism evidence="2 3">
    <name type="scientific">Phialemonium atrogriseum</name>
    <dbReference type="NCBI Taxonomy" id="1093897"/>
    <lineage>
        <taxon>Eukaryota</taxon>
        <taxon>Fungi</taxon>
        <taxon>Dikarya</taxon>
        <taxon>Ascomycota</taxon>
        <taxon>Pezizomycotina</taxon>
        <taxon>Sordariomycetes</taxon>
        <taxon>Sordariomycetidae</taxon>
        <taxon>Cephalothecales</taxon>
        <taxon>Cephalothecaceae</taxon>
        <taxon>Phialemonium</taxon>
    </lineage>
</organism>
<feature type="compositionally biased region" description="Basic and acidic residues" evidence="1">
    <location>
        <begin position="608"/>
        <end position="618"/>
    </location>
</feature>
<name>A0AAJ0FMU6_9PEZI</name>
<sequence length="628" mass="70781">MFFVTSLSLPSQKFHQPCFNPDQTAPEAISISFPSPLLTPSFTSFTPFTPAFPPSSYYLAGSWQPCRYPDLKTTKSPRPGNRSRAELPEMAQPYDLLQHSLESEGLHDLVYDDLLDFDTDLGLGELSEYEEMLLMALRRGRATPVARDDTNWFNEPPHPPPPPPSPDYTQSRQTPAPEAPAKTGPKSSGLGPRPLLDMAMTKLLENIMEVPDSGLDRVPVHILLRVWKQVQERGVSLSDWKAFVGTLVERDSAAPVTLYQFFEHIPNPTAKLSVYTTPLNSSSCMFITYLSIHSNFHFKTEEFLGLAGMTNLGVLEITDMSTDRYPKTYQYQVNDMLLKGWSEQPGAFPALRILRIQAAGNLVSKLCLHYVSGFPSLAVFQVKLCDFQVRADRRYARDLGWQVSGGPVRRDIVGILRGLKSIPRRGRTWQYPRYEADFELESILATIFTQKRARIHIHSPSVFGRLDWKTFFDRYRGEKAPQDSGEPDFGTWAFWLYAAVGHKISNSDLPERVRRTLKRPVHLEGLEVSPVPIACLQLGEQPPYRLSEDEITQLGQGLLREGRKKGRNKVSKRGRKRRVGRLLPDDPRRGRAFIFVRSPTGRPSPPEDTVHAGTEDQGHGGLSTQHGA</sequence>
<reference evidence="2" key="1">
    <citation type="submission" date="2023-06" db="EMBL/GenBank/DDBJ databases">
        <title>Genome-scale phylogeny and comparative genomics of the fungal order Sordariales.</title>
        <authorList>
            <consortium name="Lawrence Berkeley National Laboratory"/>
            <person name="Hensen N."/>
            <person name="Bonometti L."/>
            <person name="Westerberg I."/>
            <person name="Brannstrom I.O."/>
            <person name="Guillou S."/>
            <person name="Cros-Aarteil S."/>
            <person name="Calhoun S."/>
            <person name="Haridas S."/>
            <person name="Kuo A."/>
            <person name="Mondo S."/>
            <person name="Pangilinan J."/>
            <person name="Riley R."/>
            <person name="Labutti K."/>
            <person name="Andreopoulos B."/>
            <person name="Lipzen A."/>
            <person name="Chen C."/>
            <person name="Yanf M."/>
            <person name="Daum C."/>
            <person name="Ng V."/>
            <person name="Clum A."/>
            <person name="Steindorff A."/>
            <person name="Ohm R."/>
            <person name="Martin F."/>
            <person name="Silar P."/>
            <person name="Natvig D."/>
            <person name="Lalanne C."/>
            <person name="Gautier V."/>
            <person name="Ament-Velasquez S.L."/>
            <person name="Kruys A."/>
            <person name="Hutchinson M.I."/>
            <person name="Powell A.J."/>
            <person name="Barry K."/>
            <person name="Miller A.N."/>
            <person name="Grigoriev I.V."/>
            <person name="Debuchy R."/>
            <person name="Gladieux P."/>
            <person name="Thoren M.H."/>
            <person name="Johannesson H."/>
        </authorList>
    </citation>
    <scope>NUCLEOTIDE SEQUENCE</scope>
    <source>
        <strain evidence="2">8032-3</strain>
    </source>
</reference>
<feature type="region of interest" description="Disordered" evidence="1">
    <location>
        <begin position="147"/>
        <end position="193"/>
    </location>
</feature>
<evidence type="ECO:0000256" key="1">
    <source>
        <dbReference type="SAM" id="MobiDB-lite"/>
    </source>
</evidence>
<feature type="compositionally biased region" description="Pro residues" evidence="1">
    <location>
        <begin position="156"/>
        <end position="166"/>
    </location>
</feature>
<dbReference type="RefSeq" id="XP_060282713.1">
    <property type="nucleotide sequence ID" value="XM_060428145.1"/>
</dbReference>
<comment type="caution">
    <text evidence="2">The sequence shown here is derived from an EMBL/GenBank/DDBJ whole genome shotgun (WGS) entry which is preliminary data.</text>
</comment>
<accession>A0AAJ0FMU6</accession>
<dbReference type="EMBL" id="MU839011">
    <property type="protein sequence ID" value="KAK1766500.1"/>
    <property type="molecule type" value="Genomic_DNA"/>
</dbReference>
<dbReference type="GeneID" id="85311332"/>
<feature type="compositionally biased region" description="Basic residues" evidence="1">
    <location>
        <begin position="562"/>
        <end position="580"/>
    </location>
</feature>
<proteinExistence type="predicted"/>
<dbReference type="AlphaFoldDB" id="A0AAJ0FMU6"/>
<gene>
    <name evidence="2" type="ORF">QBC33DRAFT_541239</name>
</gene>
<protein>
    <submittedName>
        <fullName evidence="2">Uncharacterized protein</fullName>
    </submittedName>
</protein>
<evidence type="ECO:0000313" key="2">
    <source>
        <dbReference type="EMBL" id="KAK1766500.1"/>
    </source>
</evidence>
<keyword evidence="3" id="KW-1185">Reference proteome</keyword>
<evidence type="ECO:0000313" key="3">
    <source>
        <dbReference type="Proteomes" id="UP001244011"/>
    </source>
</evidence>
<feature type="region of interest" description="Disordered" evidence="1">
    <location>
        <begin position="560"/>
        <end position="628"/>
    </location>
</feature>